<comment type="subcellular location">
    <subcellularLocation>
        <location evidence="1">Cell membrane</location>
        <topology evidence="1">Multi-pass membrane protein</topology>
    </subcellularLocation>
</comment>
<keyword evidence="2" id="KW-1003">Cell membrane</keyword>
<keyword evidence="5 11" id="KW-1133">Transmembrane helix</keyword>
<keyword evidence="4" id="KW-0732">Signal</keyword>
<evidence type="ECO:0000256" key="9">
    <source>
        <dbReference type="ARBA" id="ARBA00023180"/>
    </source>
</evidence>
<dbReference type="Proteomes" id="UP001652642">
    <property type="component" value="Chromosome 6"/>
</dbReference>
<keyword evidence="3 11" id="KW-0812">Transmembrane</keyword>
<dbReference type="PANTHER" id="PTHR24061">
    <property type="entry name" value="CALCIUM-SENSING RECEPTOR-RELATED"/>
    <property type="match status" value="1"/>
</dbReference>
<dbReference type="Gene3D" id="2.10.50.30">
    <property type="entry name" value="GPCR, family 3, nine cysteines domain"/>
    <property type="match status" value="1"/>
</dbReference>
<dbReference type="SUPFAM" id="SSF53822">
    <property type="entry name" value="Periplasmic binding protein-like I"/>
    <property type="match status" value="1"/>
</dbReference>
<evidence type="ECO:0000256" key="4">
    <source>
        <dbReference type="ARBA" id="ARBA00022729"/>
    </source>
</evidence>
<dbReference type="PROSITE" id="PS00981">
    <property type="entry name" value="G_PROTEIN_RECEP_F3_3"/>
    <property type="match status" value="1"/>
</dbReference>
<dbReference type="Pfam" id="PF00003">
    <property type="entry name" value="7tm_3"/>
    <property type="match status" value="1"/>
</dbReference>
<evidence type="ECO:0000259" key="12">
    <source>
        <dbReference type="PROSITE" id="PS50259"/>
    </source>
</evidence>
<evidence type="ECO:0000313" key="14">
    <source>
        <dbReference type="RefSeq" id="XP_072859823.1"/>
    </source>
</evidence>
<dbReference type="PRINTS" id="PR01535">
    <property type="entry name" value="VOMERONASL2R"/>
</dbReference>
<evidence type="ECO:0000256" key="5">
    <source>
        <dbReference type="ARBA" id="ARBA00022989"/>
    </source>
</evidence>
<feature type="transmembrane region" description="Helical" evidence="11">
    <location>
        <begin position="169"/>
        <end position="192"/>
    </location>
</feature>
<dbReference type="InterPro" id="IPR017979">
    <property type="entry name" value="GPCR_3_CS"/>
</dbReference>
<dbReference type="Gene3D" id="3.40.50.2300">
    <property type="match status" value="2"/>
</dbReference>
<dbReference type="InterPro" id="IPR000068">
    <property type="entry name" value="GPCR_3_Ca_sens_rcpt-rel"/>
</dbReference>
<dbReference type="InterPro" id="IPR017978">
    <property type="entry name" value="GPCR_3_C"/>
</dbReference>
<gene>
    <name evidence="14" type="primary">LOC140708318</name>
</gene>
<dbReference type="RefSeq" id="XP_072859823.1">
    <property type="nucleotide sequence ID" value="XM_073003722.1"/>
</dbReference>
<keyword evidence="6" id="KW-0297">G-protein coupled receptor</keyword>
<dbReference type="InterPro" id="IPR011500">
    <property type="entry name" value="GPCR_3_9-Cys_dom"/>
</dbReference>
<accession>A0ABM5GQ87</accession>
<evidence type="ECO:0000256" key="8">
    <source>
        <dbReference type="ARBA" id="ARBA00023170"/>
    </source>
</evidence>
<feature type="transmembrane region" description="Helical" evidence="11">
    <location>
        <begin position="395"/>
        <end position="418"/>
    </location>
</feature>
<feature type="transmembrane region" description="Helical" evidence="11">
    <location>
        <begin position="207"/>
        <end position="228"/>
    </location>
</feature>
<name>A0ABM5GQ87_9SAUR</name>
<dbReference type="InterPro" id="IPR000337">
    <property type="entry name" value="GPCR_3"/>
</dbReference>
<dbReference type="CDD" id="cd15283">
    <property type="entry name" value="7tmC_V2R_pheromone"/>
    <property type="match status" value="1"/>
</dbReference>
<protein>
    <submittedName>
        <fullName evidence="14">Vomeronasal type-2 receptor 26-like</fullName>
    </submittedName>
</protein>
<evidence type="ECO:0000256" key="1">
    <source>
        <dbReference type="ARBA" id="ARBA00004651"/>
    </source>
</evidence>
<feature type="domain" description="G-protein coupled receptors family 3 profile" evidence="12">
    <location>
        <begin position="169"/>
        <end position="433"/>
    </location>
</feature>
<keyword evidence="10" id="KW-0807">Transducer</keyword>
<keyword evidence="7 11" id="KW-0472">Membrane</keyword>
<dbReference type="InterPro" id="IPR038550">
    <property type="entry name" value="GPCR_3_9-Cys_sf"/>
</dbReference>
<keyword evidence="9" id="KW-0325">Glycoprotein</keyword>
<organism evidence="13 14">
    <name type="scientific">Pogona vitticeps</name>
    <name type="common">central bearded dragon</name>
    <dbReference type="NCBI Taxonomy" id="103695"/>
    <lineage>
        <taxon>Eukaryota</taxon>
        <taxon>Metazoa</taxon>
        <taxon>Chordata</taxon>
        <taxon>Craniata</taxon>
        <taxon>Vertebrata</taxon>
        <taxon>Euteleostomi</taxon>
        <taxon>Lepidosauria</taxon>
        <taxon>Squamata</taxon>
        <taxon>Bifurcata</taxon>
        <taxon>Unidentata</taxon>
        <taxon>Episquamata</taxon>
        <taxon>Toxicofera</taxon>
        <taxon>Iguania</taxon>
        <taxon>Acrodonta</taxon>
        <taxon>Agamidae</taxon>
        <taxon>Amphibolurinae</taxon>
        <taxon>Pogona</taxon>
    </lineage>
</organism>
<evidence type="ECO:0000256" key="7">
    <source>
        <dbReference type="ARBA" id="ARBA00023136"/>
    </source>
</evidence>
<dbReference type="PROSITE" id="PS50259">
    <property type="entry name" value="G_PROTEIN_RECEP_F3_4"/>
    <property type="match status" value="1"/>
</dbReference>
<reference evidence="14" key="1">
    <citation type="submission" date="2025-08" db="UniProtKB">
        <authorList>
            <consortium name="RefSeq"/>
        </authorList>
    </citation>
    <scope>IDENTIFICATION</scope>
</reference>
<feature type="transmembrane region" description="Helical" evidence="11">
    <location>
        <begin position="363"/>
        <end position="383"/>
    </location>
</feature>
<evidence type="ECO:0000256" key="2">
    <source>
        <dbReference type="ARBA" id="ARBA00022475"/>
    </source>
</evidence>
<dbReference type="InterPro" id="IPR004073">
    <property type="entry name" value="GPCR_3_vmron_rcpt_2"/>
</dbReference>
<evidence type="ECO:0000256" key="6">
    <source>
        <dbReference type="ARBA" id="ARBA00023040"/>
    </source>
</evidence>
<evidence type="ECO:0000256" key="11">
    <source>
        <dbReference type="SAM" id="Phobius"/>
    </source>
</evidence>
<proteinExistence type="predicted"/>
<dbReference type="PRINTS" id="PR00248">
    <property type="entry name" value="GPCRMGR"/>
</dbReference>
<evidence type="ECO:0000313" key="13">
    <source>
        <dbReference type="Proteomes" id="UP001652642"/>
    </source>
</evidence>
<evidence type="ECO:0000256" key="3">
    <source>
        <dbReference type="ARBA" id="ARBA00022692"/>
    </source>
</evidence>
<dbReference type="GeneID" id="140708318"/>
<feature type="transmembrane region" description="Helical" evidence="11">
    <location>
        <begin position="240"/>
        <end position="263"/>
    </location>
</feature>
<feature type="transmembrane region" description="Helical" evidence="11">
    <location>
        <begin position="283"/>
        <end position="302"/>
    </location>
</feature>
<dbReference type="PANTHER" id="PTHR24061:SF599">
    <property type="entry name" value="G-PROTEIN COUPLED RECEPTORS FAMILY 3 PROFILE DOMAIN-CONTAINING PROTEIN"/>
    <property type="match status" value="1"/>
</dbReference>
<sequence>MLHFLSLCIPSAQYNQMHRFLQYISFNNSIGELVSFNDKKQMVGGFDIWNLVPFSNKSLQRVKVGRLNLNAKGEEEFIINEDRITWPRHFNQALPFSACNDYCTPGHQKKKKEGAKFCCYDCIPCPEGKVSNQTDTVDCLKCPEDQYPDENKVGCIPKMLHFLSLEEPLGLGLATAAVSFALITASVLGIFIKHRGTPIVKANNRDLTYILLISLLLCFLSSLLFLGQPGKVTCLLRQPAFGIIFSVAVACVLAKTTVVSLAFMATKPGSEMKKWVGKKLAHAILFSCSLLQASICMVWLTFSPPFPDLDMHTLAEEIILQCNEGSATMFSCLMSYMGLLAIISFVLAFFVRKLPDSFNEAKFITFSMLLFCSVWISFVPAYLSARGKYMVAVEVFSILVSSGGLLGCIFVPKCYIIVLRPELNRKEQLIRIKR</sequence>
<keyword evidence="8" id="KW-0675">Receptor</keyword>
<keyword evidence="13" id="KW-1185">Reference proteome</keyword>
<evidence type="ECO:0000256" key="10">
    <source>
        <dbReference type="ARBA" id="ARBA00023224"/>
    </source>
</evidence>
<dbReference type="InterPro" id="IPR028082">
    <property type="entry name" value="Peripla_BP_I"/>
</dbReference>
<feature type="transmembrane region" description="Helical" evidence="11">
    <location>
        <begin position="333"/>
        <end position="351"/>
    </location>
</feature>
<dbReference type="Pfam" id="PF07562">
    <property type="entry name" value="NCD3G"/>
    <property type="match status" value="1"/>
</dbReference>